<protein>
    <submittedName>
        <fullName evidence="2">Uncharacterized protein</fullName>
    </submittedName>
</protein>
<feature type="compositionally biased region" description="Low complexity" evidence="1">
    <location>
        <begin position="67"/>
        <end position="78"/>
    </location>
</feature>
<comment type="caution">
    <text evidence="2">The sequence shown here is derived from an EMBL/GenBank/DDBJ whole genome shotgun (WGS) entry which is preliminary data.</text>
</comment>
<organism evidence="2 3">
    <name type="scientific">Corallococcus carmarthensis</name>
    <dbReference type="NCBI Taxonomy" id="2316728"/>
    <lineage>
        <taxon>Bacteria</taxon>
        <taxon>Pseudomonadati</taxon>
        <taxon>Myxococcota</taxon>
        <taxon>Myxococcia</taxon>
        <taxon>Myxococcales</taxon>
        <taxon>Cystobacterineae</taxon>
        <taxon>Myxococcaceae</taxon>
        <taxon>Corallococcus</taxon>
    </lineage>
</organism>
<evidence type="ECO:0000313" key="3">
    <source>
        <dbReference type="Proteomes" id="UP000268313"/>
    </source>
</evidence>
<dbReference type="AlphaFoldDB" id="A0A3A8JN28"/>
<reference evidence="3" key="1">
    <citation type="submission" date="2018-09" db="EMBL/GenBank/DDBJ databases">
        <authorList>
            <person name="Livingstone P.G."/>
            <person name="Whitworth D.E."/>
        </authorList>
    </citation>
    <scope>NUCLEOTIDE SEQUENCE [LARGE SCALE GENOMIC DNA]</scope>
    <source>
        <strain evidence="3">CA043D</strain>
    </source>
</reference>
<proteinExistence type="predicted"/>
<feature type="region of interest" description="Disordered" evidence="1">
    <location>
        <begin position="59"/>
        <end position="96"/>
    </location>
</feature>
<dbReference type="OrthoDB" id="5520609at2"/>
<evidence type="ECO:0000313" key="2">
    <source>
        <dbReference type="EMBL" id="RKG97167.1"/>
    </source>
</evidence>
<accession>A0A3A8JN28</accession>
<sequence length="115" mass="12136">MANPPNSFDRDFGYLLPFMDKVAAAASDLPDASAREELVRLMAEEKARWERIRELLQGASGRGGASAGPAPKASAPKATVQPSSAPPLARVSADGVNRVARREAGFTVGSLKDSR</sequence>
<keyword evidence="3" id="KW-1185">Reference proteome</keyword>
<gene>
    <name evidence="2" type="ORF">D7X32_33680</name>
</gene>
<dbReference type="Proteomes" id="UP000268313">
    <property type="component" value="Unassembled WGS sequence"/>
</dbReference>
<name>A0A3A8JN28_9BACT</name>
<evidence type="ECO:0000256" key="1">
    <source>
        <dbReference type="SAM" id="MobiDB-lite"/>
    </source>
</evidence>
<dbReference type="EMBL" id="RAWE01000187">
    <property type="protein sequence ID" value="RKG97167.1"/>
    <property type="molecule type" value="Genomic_DNA"/>
</dbReference>
<dbReference type="RefSeq" id="WP_120606673.1">
    <property type="nucleotide sequence ID" value="NZ_JABFJX010000414.1"/>
</dbReference>